<evidence type="ECO:0000313" key="4">
    <source>
        <dbReference type="Proteomes" id="UP001168098"/>
    </source>
</evidence>
<comment type="caution">
    <text evidence="3">The sequence shown here is derived from an EMBL/GenBank/DDBJ whole genome shotgun (WGS) entry which is preliminary data.</text>
</comment>
<dbReference type="GO" id="GO:0008270">
    <property type="term" value="F:zinc ion binding"/>
    <property type="evidence" value="ECO:0007669"/>
    <property type="project" value="UniProtKB-KW"/>
</dbReference>
<dbReference type="Proteomes" id="UP001168098">
    <property type="component" value="Unassembled WGS sequence"/>
</dbReference>
<dbReference type="InterPro" id="IPR036875">
    <property type="entry name" value="Znf_CCHC_sf"/>
</dbReference>
<gene>
    <name evidence="3" type="ORF">PVL29_003705</name>
</gene>
<dbReference type="GO" id="GO:0003676">
    <property type="term" value="F:nucleic acid binding"/>
    <property type="evidence" value="ECO:0007669"/>
    <property type="project" value="InterPro"/>
</dbReference>
<evidence type="ECO:0000259" key="2">
    <source>
        <dbReference type="PROSITE" id="PS50158"/>
    </source>
</evidence>
<evidence type="ECO:0000313" key="3">
    <source>
        <dbReference type="EMBL" id="KAJ9705739.1"/>
    </source>
</evidence>
<organism evidence="3 4">
    <name type="scientific">Vitis rotundifolia</name>
    <name type="common">Muscadine grape</name>
    <dbReference type="NCBI Taxonomy" id="103349"/>
    <lineage>
        <taxon>Eukaryota</taxon>
        <taxon>Viridiplantae</taxon>
        <taxon>Streptophyta</taxon>
        <taxon>Embryophyta</taxon>
        <taxon>Tracheophyta</taxon>
        <taxon>Spermatophyta</taxon>
        <taxon>Magnoliopsida</taxon>
        <taxon>eudicotyledons</taxon>
        <taxon>Gunneridae</taxon>
        <taxon>Pentapetalae</taxon>
        <taxon>rosids</taxon>
        <taxon>Vitales</taxon>
        <taxon>Vitaceae</taxon>
        <taxon>Viteae</taxon>
        <taxon>Vitis</taxon>
    </lineage>
</organism>
<dbReference type="AlphaFoldDB" id="A0AA39AEH6"/>
<evidence type="ECO:0000256" key="1">
    <source>
        <dbReference type="PROSITE-ProRule" id="PRU00047"/>
    </source>
</evidence>
<dbReference type="InterPro" id="IPR001878">
    <property type="entry name" value="Znf_CCHC"/>
</dbReference>
<dbReference type="PANTHER" id="PTHR34482">
    <property type="entry name" value="DNA DAMAGE-INDUCIBLE PROTEIN 1-LIKE"/>
    <property type="match status" value="1"/>
</dbReference>
<dbReference type="PANTHER" id="PTHR34482:SF48">
    <property type="entry name" value="GAG PROTEASE POLYPROTEIN"/>
    <property type="match status" value="1"/>
</dbReference>
<keyword evidence="1" id="KW-0479">Metal-binding</keyword>
<keyword evidence="1" id="KW-0862">Zinc</keyword>
<dbReference type="EMBL" id="JARBHA010000003">
    <property type="protein sequence ID" value="KAJ9705739.1"/>
    <property type="molecule type" value="Genomic_DNA"/>
</dbReference>
<dbReference type="SUPFAM" id="SSF57756">
    <property type="entry name" value="Retrovirus zinc finger-like domains"/>
    <property type="match status" value="1"/>
</dbReference>
<proteinExistence type="predicted"/>
<feature type="domain" description="CCHC-type" evidence="2">
    <location>
        <begin position="104"/>
        <end position="121"/>
    </location>
</feature>
<name>A0AA39AEH6_VITRO</name>
<keyword evidence="1" id="KW-0863">Zinc-finger</keyword>
<sequence>MTVTEYAAKFTQLSRYAPNMVANEQMQAKQFQEGLRLNIRAQVAPFMLRTYSEVVARALVIEREMEEAQRLRSKNSKFGGSEKWERYFKCQKYSGTTYWAKGPRRCYECAEVGHLRRECPKFQQLAYQPSQWQFQQMNPQIQGRQP</sequence>
<protein>
    <recommendedName>
        <fullName evidence="2">CCHC-type domain-containing protein</fullName>
    </recommendedName>
</protein>
<dbReference type="Pfam" id="PF00098">
    <property type="entry name" value="zf-CCHC"/>
    <property type="match status" value="1"/>
</dbReference>
<dbReference type="SMART" id="SM00343">
    <property type="entry name" value="ZnF_C2HC"/>
    <property type="match status" value="1"/>
</dbReference>
<dbReference type="Gene3D" id="4.10.60.10">
    <property type="entry name" value="Zinc finger, CCHC-type"/>
    <property type="match status" value="1"/>
</dbReference>
<reference evidence="3 4" key="1">
    <citation type="journal article" date="2023" name="BMC Biotechnol.">
        <title>Vitis rotundifolia cv Carlos genome sequencing.</title>
        <authorList>
            <person name="Huff M."/>
            <person name="Hulse-Kemp A."/>
            <person name="Scheffler B."/>
            <person name="Youngblood R."/>
            <person name="Simpson S."/>
            <person name="Babiker E."/>
            <person name="Staton M."/>
        </authorList>
    </citation>
    <scope>NUCLEOTIDE SEQUENCE [LARGE SCALE GENOMIC DNA]</scope>
    <source>
        <tissue evidence="3">Leaf</tissue>
    </source>
</reference>
<dbReference type="PROSITE" id="PS50158">
    <property type="entry name" value="ZF_CCHC"/>
    <property type="match status" value="1"/>
</dbReference>
<accession>A0AA39AEH6</accession>
<keyword evidence="4" id="KW-1185">Reference proteome</keyword>